<dbReference type="Proteomes" id="UP000321886">
    <property type="component" value="Unassembled WGS sequence"/>
</dbReference>
<organism evidence="2 3">
    <name type="scientific">Halobacillus faecis</name>
    <dbReference type="NCBI Taxonomy" id="360184"/>
    <lineage>
        <taxon>Bacteria</taxon>
        <taxon>Bacillati</taxon>
        <taxon>Bacillota</taxon>
        <taxon>Bacilli</taxon>
        <taxon>Bacillales</taxon>
        <taxon>Bacillaceae</taxon>
        <taxon>Halobacillus</taxon>
    </lineage>
</organism>
<keyword evidence="1" id="KW-1133">Transmembrane helix</keyword>
<protein>
    <submittedName>
        <fullName evidence="2">Uncharacterized protein</fullName>
    </submittedName>
</protein>
<evidence type="ECO:0000313" key="3">
    <source>
        <dbReference type="Proteomes" id="UP000321886"/>
    </source>
</evidence>
<accession>A0A511WZ21</accession>
<keyword evidence="1" id="KW-0812">Transmembrane</keyword>
<evidence type="ECO:0000256" key="1">
    <source>
        <dbReference type="SAM" id="Phobius"/>
    </source>
</evidence>
<feature type="transmembrane region" description="Helical" evidence="1">
    <location>
        <begin position="29"/>
        <end position="49"/>
    </location>
</feature>
<evidence type="ECO:0000313" key="2">
    <source>
        <dbReference type="EMBL" id="GEN55142.1"/>
    </source>
</evidence>
<proteinExistence type="predicted"/>
<sequence length="52" mass="6083">MDIFYSVFIISAVIATFFVIFKKITKATYWTMAIVGVLYITILLLSFFYDFP</sequence>
<comment type="caution">
    <text evidence="2">The sequence shown here is derived from an EMBL/GenBank/DDBJ whole genome shotgun (WGS) entry which is preliminary data.</text>
</comment>
<reference evidence="2 3" key="1">
    <citation type="submission" date="2019-07" db="EMBL/GenBank/DDBJ databases">
        <title>Whole genome shotgun sequence of Halobacillus faecis NBRC 103569.</title>
        <authorList>
            <person name="Hosoyama A."/>
            <person name="Uohara A."/>
            <person name="Ohji S."/>
            <person name="Ichikawa N."/>
        </authorList>
    </citation>
    <scope>NUCLEOTIDE SEQUENCE [LARGE SCALE GENOMIC DNA]</scope>
    <source>
        <strain evidence="2 3">NBRC 103569</strain>
    </source>
</reference>
<dbReference type="EMBL" id="BJYD01000031">
    <property type="protein sequence ID" value="GEN55142.1"/>
    <property type="molecule type" value="Genomic_DNA"/>
</dbReference>
<keyword evidence="1" id="KW-0472">Membrane</keyword>
<name>A0A511WZ21_9BACI</name>
<gene>
    <name evidence="2" type="ORF">HFA01_34040</name>
</gene>
<keyword evidence="3" id="KW-1185">Reference proteome</keyword>
<dbReference type="AlphaFoldDB" id="A0A511WZ21"/>
<feature type="transmembrane region" description="Helical" evidence="1">
    <location>
        <begin position="6"/>
        <end position="22"/>
    </location>
</feature>